<organism evidence="1 2">
    <name type="scientific">Aphanomyces astaci</name>
    <name type="common">Crayfish plague agent</name>
    <dbReference type="NCBI Taxonomy" id="112090"/>
    <lineage>
        <taxon>Eukaryota</taxon>
        <taxon>Sar</taxon>
        <taxon>Stramenopiles</taxon>
        <taxon>Oomycota</taxon>
        <taxon>Saprolegniomycetes</taxon>
        <taxon>Saprolegniales</taxon>
        <taxon>Verrucalvaceae</taxon>
        <taxon>Aphanomyces</taxon>
    </lineage>
</organism>
<dbReference type="Proteomes" id="UP000275652">
    <property type="component" value="Unassembled WGS sequence"/>
</dbReference>
<gene>
    <name evidence="1" type="ORF">DYB28_004479</name>
</gene>
<evidence type="ECO:0000313" key="1">
    <source>
        <dbReference type="EMBL" id="RLO04954.1"/>
    </source>
</evidence>
<sequence length="96" mass="11069">MLMSYLVYHYSAYLLKTSKRVSILSGALWDGNPMVRCNFSTFEGRDKVEITEEGSQKRKSRVDVKYFKPFTRLMARDCLLRLDVADKAAVLKQIVA</sequence>
<evidence type="ECO:0000313" key="2">
    <source>
        <dbReference type="Proteomes" id="UP000275652"/>
    </source>
</evidence>
<reference evidence="1 2" key="1">
    <citation type="journal article" date="2018" name="J. Invertebr. Pathol.">
        <title>New genotyping method for the causative agent of crayfish plague (Aphanomyces astaci) based on whole genome data.</title>
        <authorList>
            <person name="Minardi D."/>
            <person name="Studholme D.J."/>
            <person name="van der Giezen M."/>
            <person name="Pretto T."/>
            <person name="Oidtmann B."/>
        </authorList>
    </citation>
    <scope>NUCLEOTIDE SEQUENCE [LARGE SCALE GENOMIC DNA]</scope>
    <source>
        <strain evidence="1 2">KB13</strain>
    </source>
</reference>
<comment type="caution">
    <text evidence="1">The sequence shown here is derived from an EMBL/GenBank/DDBJ whole genome shotgun (WGS) entry which is preliminary data.</text>
</comment>
<dbReference type="EMBL" id="QUTI01027927">
    <property type="protein sequence ID" value="RLO04954.1"/>
    <property type="molecule type" value="Genomic_DNA"/>
</dbReference>
<dbReference type="AlphaFoldDB" id="A0A9X8DWP1"/>
<protein>
    <submittedName>
        <fullName evidence="1">Uncharacterized protein</fullName>
    </submittedName>
</protein>
<accession>A0A9X8DWP1</accession>
<proteinExistence type="predicted"/>
<name>A0A9X8DWP1_APHAT</name>